<dbReference type="EMBL" id="CP119321">
    <property type="protein sequence ID" value="WEK13099.1"/>
    <property type="molecule type" value="Genomic_DNA"/>
</dbReference>
<dbReference type="SUPFAM" id="SSF88713">
    <property type="entry name" value="Glycoside hydrolase/deacetylase"/>
    <property type="match status" value="1"/>
</dbReference>
<evidence type="ECO:0000256" key="2">
    <source>
        <dbReference type="ARBA" id="ARBA00022723"/>
    </source>
</evidence>
<evidence type="ECO:0000256" key="1">
    <source>
        <dbReference type="ARBA" id="ARBA00001946"/>
    </source>
</evidence>
<protein>
    <submittedName>
        <fullName evidence="6">ChbG/HpnK family deacetylase</fullName>
    </submittedName>
</protein>
<dbReference type="Gene3D" id="3.20.20.370">
    <property type="entry name" value="Glycoside hydrolase/deacetylase"/>
    <property type="match status" value="1"/>
</dbReference>
<evidence type="ECO:0000256" key="5">
    <source>
        <dbReference type="ARBA" id="ARBA00023277"/>
    </source>
</evidence>
<dbReference type="InterPro" id="IPR006879">
    <property type="entry name" value="YdjC-like"/>
</dbReference>
<evidence type="ECO:0000256" key="4">
    <source>
        <dbReference type="ARBA" id="ARBA00022842"/>
    </source>
</evidence>
<evidence type="ECO:0000313" key="7">
    <source>
        <dbReference type="Proteomes" id="UP001213972"/>
    </source>
</evidence>
<dbReference type="PANTHER" id="PTHR31609">
    <property type="entry name" value="YDJC DEACETYLASE FAMILY MEMBER"/>
    <property type="match status" value="1"/>
</dbReference>
<dbReference type="GO" id="GO:0016787">
    <property type="term" value="F:hydrolase activity"/>
    <property type="evidence" value="ECO:0007669"/>
    <property type="project" value="UniProtKB-KW"/>
</dbReference>
<dbReference type="Pfam" id="PF04794">
    <property type="entry name" value="YdjC"/>
    <property type="match status" value="1"/>
</dbReference>
<keyword evidence="5" id="KW-0119">Carbohydrate metabolism</keyword>
<dbReference type="GO" id="GO:0005975">
    <property type="term" value="P:carbohydrate metabolic process"/>
    <property type="evidence" value="ECO:0007669"/>
    <property type="project" value="InterPro"/>
</dbReference>
<reference evidence="6" key="1">
    <citation type="submission" date="2023-03" db="EMBL/GenBank/DDBJ databases">
        <title>Andean soil-derived lignocellulolytic bacterial consortium as a source of novel taxa and putative plastic-active enzymes.</title>
        <authorList>
            <person name="Diaz-Garcia L."/>
            <person name="Chuvochina M."/>
            <person name="Feuerriegel G."/>
            <person name="Bunk B."/>
            <person name="Sproer C."/>
            <person name="Streit W.R."/>
            <person name="Rodriguez L.M."/>
            <person name="Overmann J."/>
            <person name="Jimenez D.J."/>
        </authorList>
    </citation>
    <scope>NUCLEOTIDE SEQUENCE</scope>
    <source>
        <strain evidence="6">MAG 4610</strain>
    </source>
</reference>
<organism evidence="6 7">
    <name type="scientific">Candidatus Microbacterium phytovorans</name>
    <dbReference type="NCBI Taxonomy" id="3121374"/>
    <lineage>
        <taxon>Bacteria</taxon>
        <taxon>Bacillati</taxon>
        <taxon>Actinomycetota</taxon>
        <taxon>Actinomycetes</taxon>
        <taxon>Micrococcales</taxon>
        <taxon>Microbacteriaceae</taxon>
        <taxon>Microbacterium</taxon>
    </lineage>
</organism>
<dbReference type="PANTHER" id="PTHR31609:SF1">
    <property type="entry name" value="CARBOHYDRATE DEACETYLASE"/>
    <property type="match status" value="1"/>
</dbReference>
<keyword evidence="3" id="KW-0378">Hydrolase</keyword>
<dbReference type="GO" id="GO:0046872">
    <property type="term" value="F:metal ion binding"/>
    <property type="evidence" value="ECO:0007669"/>
    <property type="project" value="UniProtKB-KW"/>
</dbReference>
<gene>
    <name evidence="6" type="ORF">P0Y48_11580</name>
</gene>
<dbReference type="AlphaFoldDB" id="A0AAJ6B3J3"/>
<evidence type="ECO:0000313" key="6">
    <source>
        <dbReference type="EMBL" id="WEK13099.1"/>
    </source>
</evidence>
<dbReference type="GO" id="GO:0019213">
    <property type="term" value="F:deacetylase activity"/>
    <property type="evidence" value="ECO:0007669"/>
    <property type="project" value="TreeGrafter"/>
</dbReference>
<keyword evidence="2" id="KW-0479">Metal-binding</keyword>
<name>A0AAJ6B3J3_9MICO</name>
<comment type="cofactor">
    <cofactor evidence="1">
        <name>Mg(2+)</name>
        <dbReference type="ChEBI" id="CHEBI:18420"/>
    </cofactor>
</comment>
<dbReference type="Proteomes" id="UP001213972">
    <property type="component" value="Chromosome"/>
</dbReference>
<sequence>MSALIVQADDIAITHGTTLGILDAISSGIVRATGMFTNCPDAEFAAARLRDLPGVDVGIDLNFVTGSPVLPPREVPGLVTDGGRFRSSGEIRADYPATGGDMVYTRFETDPFDAEQTMAEAHAQIQRFIELMGRAPDYVHHHSLVSPVSDEVLRQAAAEIGAPFVDDLYRTGGLPLLPNDWYAKPFPLEDQVRADAVGAIERLLPEILAHEVSLLIVHPGYVDAEILELSSYSIIRARDLELVTSPVARRLLEDAGVEVTSFRARGILS</sequence>
<keyword evidence="4" id="KW-0460">Magnesium</keyword>
<dbReference type="InterPro" id="IPR011330">
    <property type="entry name" value="Glyco_hydro/deAcase_b/a-brl"/>
</dbReference>
<evidence type="ECO:0000256" key="3">
    <source>
        <dbReference type="ARBA" id="ARBA00022801"/>
    </source>
</evidence>
<proteinExistence type="predicted"/>
<accession>A0AAJ6B3J3</accession>